<comment type="caution">
    <text evidence="2">The sequence shown here is derived from an EMBL/GenBank/DDBJ whole genome shotgun (WGS) entry which is preliminary data.</text>
</comment>
<keyword evidence="1" id="KW-1133">Transmembrane helix</keyword>
<accession>A0A4R5NH84</accession>
<sequence length="287" mass="33084">MTQSEWLLQPLFTGAFVVLGIILLYQLIIRSVIQYFNLRETKLNYSVGWLNFFSVNYFGLLGIYFEYEASHLGRDVEFVDFRLLLLFFVVIYLSRKASFAIAVVNALARIVFWGWSIGTMGYLGFGLTMYLIAIGISIYVAKHKLPPISIILFYDALTAIFWIFFHYYKWLNFGEVSWSQAIFYWGSFFIMNMLLYYGLNSLNDENDYLVSVTHRATTDPLTNLKNYAVFKADFEKWFDTFEEKHNPITMMQLILTISNELMISMGIWLGCGLDSAGNAAEAGTNGV</sequence>
<organism evidence="2 3">
    <name type="scientific">Secundilactobacillus malefermentans</name>
    <dbReference type="NCBI Taxonomy" id="176292"/>
    <lineage>
        <taxon>Bacteria</taxon>
        <taxon>Bacillati</taxon>
        <taxon>Bacillota</taxon>
        <taxon>Bacilli</taxon>
        <taxon>Lactobacillales</taxon>
        <taxon>Lactobacillaceae</taxon>
        <taxon>Secundilactobacillus</taxon>
    </lineage>
</organism>
<dbReference type="AlphaFoldDB" id="A0A4R5NH84"/>
<dbReference type="RefSeq" id="WP_010619204.1">
    <property type="nucleotide sequence ID" value="NZ_PUFO01000082.1"/>
</dbReference>
<reference evidence="2 3" key="1">
    <citation type="journal article" date="2019" name="Appl. Microbiol. Biotechnol.">
        <title>Uncovering carbohydrate metabolism through a genotype-phenotype association study of 56 lactic acid bacteria genomes.</title>
        <authorList>
            <person name="Buron-Moles G."/>
            <person name="Chailyan A."/>
            <person name="Dolejs I."/>
            <person name="Forster J."/>
            <person name="Miks M.H."/>
        </authorList>
    </citation>
    <scope>NUCLEOTIDE SEQUENCE [LARGE SCALE GENOMIC DNA]</scope>
    <source>
        <strain evidence="2 3">ATCC 49373</strain>
    </source>
</reference>
<dbReference type="Proteomes" id="UP000294854">
    <property type="component" value="Unassembled WGS sequence"/>
</dbReference>
<dbReference type="STRING" id="1122149.FD44_GL001110"/>
<keyword evidence="3" id="KW-1185">Reference proteome</keyword>
<keyword evidence="1" id="KW-0472">Membrane</keyword>
<gene>
    <name evidence="2" type="ORF">C5L31_001170</name>
</gene>
<feature type="transmembrane region" description="Helical" evidence="1">
    <location>
        <begin position="182"/>
        <end position="199"/>
    </location>
</feature>
<keyword evidence="1" id="KW-0812">Transmembrane</keyword>
<name>A0A4R5NH84_9LACO</name>
<feature type="transmembrane region" description="Helical" evidence="1">
    <location>
        <begin position="49"/>
        <end position="67"/>
    </location>
</feature>
<evidence type="ECO:0000313" key="3">
    <source>
        <dbReference type="Proteomes" id="UP000294854"/>
    </source>
</evidence>
<evidence type="ECO:0000256" key="1">
    <source>
        <dbReference type="SAM" id="Phobius"/>
    </source>
</evidence>
<dbReference type="EMBL" id="PUFO01000082">
    <property type="protein sequence ID" value="TDG73906.1"/>
    <property type="molecule type" value="Genomic_DNA"/>
</dbReference>
<feature type="transmembrane region" description="Helical" evidence="1">
    <location>
        <begin position="148"/>
        <end position="170"/>
    </location>
</feature>
<evidence type="ECO:0000313" key="2">
    <source>
        <dbReference type="EMBL" id="TDG73906.1"/>
    </source>
</evidence>
<proteinExistence type="predicted"/>
<protein>
    <submittedName>
        <fullName evidence="2">Uncharacterized protein</fullName>
    </submittedName>
</protein>
<feature type="transmembrane region" description="Helical" evidence="1">
    <location>
        <begin position="79"/>
        <end position="94"/>
    </location>
</feature>
<feature type="transmembrane region" description="Helical" evidence="1">
    <location>
        <begin position="122"/>
        <end position="141"/>
    </location>
</feature>
<feature type="transmembrane region" description="Helical" evidence="1">
    <location>
        <begin position="6"/>
        <end position="28"/>
    </location>
</feature>